<proteinExistence type="predicted"/>
<keyword evidence="1" id="KW-0812">Transmembrane</keyword>
<evidence type="ECO:0000256" key="1">
    <source>
        <dbReference type="SAM" id="Phobius"/>
    </source>
</evidence>
<name>A0A2S9ID48_9GAMM</name>
<dbReference type="AlphaFoldDB" id="A0A2S9ID48"/>
<comment type="caution">
    <text evidence="2">The sequence shown here is derived from an EMBL/GenBank/DDBJ whole genome shotgun (WGS) entry which is preliminary data.</text>
</comment>
<accession>A0A2S9ID48</accession>
<dbReference type="EMBL" id="PDET01000005">
    <property type="protein sequence ID" value="PRD15717.1"/>
    <property type="molecule type" value="Genomic_DNA"/>
</dbReference>
<feature type="transmembrane region" description="Helical" evidence="1">
    <location>
        <begin position="27"/>
        <end position="54"/>
    </location>
</feature>
<organism evidence="2 3">
    <name type="scientific">Pantoea coffeiphila</name>
    <dbReference type="NCBI Taxonomy" id="1465635"/>
    <lineage>
        <taxon>Bacteria</taxon>
        <taxon>Pseudomonadati</taxon>
        <taxon>Pseudomonadota</taxon>
        <taxon>Gammaproteobacteria</taxon>
        <taxon>Enterobacterales</taxon>
        <taxon>Erwiniaceae</taxon>
        <taxon>Pantoea</taxon>
    </lineage>
</organism>
<reference evidence="2 3" key="1">
    <citation type="submission" date="2017-10" db="EMBL/GenBank/DDBJ databases">
        <title>Draft genome of two endophytic bacteria isolated from 'guarana' Paullinia cupana (Mart.) Ducke.</title>
        <authorList>
            <person name="Siqueira K.A."/>
            <person name="Liotti R.G."/>
            <person name="Mendes T.A."/>
            <person name="Soares M.A."/>
        </authorList>
    </citation>
    <scope>NUCLEOTIDE SEQUENCE [LARGE SCALE GENOMIC DNA]</scope>
    <source>
        <strain evidence="2 3">342</strain>
    </source>
</reference>
<protein>
    <submittedName>
        <fullName evidence="2">Uncharacterized protein</fullName>
    </submittedName>
</protein>
<evidence type="ECO:0000313" key="3">
    <source>
        <dbReference type="Proteomes" id="UP000239181"/>
    </source>
</evidence>
<gene>
    <name evidence="2" type="ORF">CQW29_09155</name>
</gene>
<sequence>MVLIILLTIPAVQLLSCFIWEFYITFYYILFLFVGSKYPGAALYVFASIILLFLENLNQGK</sequence>
<keyword evidence="1" id="KW-0472">Membrane</keyword>
<evidence type="ECO:0000313" key="2">
    <source>
        <dbReference type="EMBL" id="PRD15717.1"/>
    </source>
</evidence>
<keyword evidence="1" id="KW-1133">Transmembrane helix</keyword>
<keyword evidence="3" id="KW-1185">Reference proteome</keyword>
<dbReference type="Proteomes" id="UP000239181">
    <property type="component" value="Unassembled WGS sequence"/>
</dbReference>